<feature type="compositionally biased region" description="Basic residues" evidence="1">
    <location>
        <begin position="335"/>
        <end position="348"/>
    </location>
</feature>
<feature type="region of interest" description="Disordered" evidence="1">
    <location>
        <begin position="471"/>
        <end position="543"/>
    </location>
</feature>
<name>A0A9Q5N012_SANBA</name>
<evidence type="ECO:0000256" key="1">
    <source>
        <dbReference type="SAM" id="MobiDB-lite"/>
    </source>
</evidence>
<feature type="transmembrane region" description="Helical" evidence="2">
    <location>
        <begin position="1912"/>
        <end position="1936"/>
    </location>
</feature>
<feature type="region of interest" description="Disordered" evidence="1">
    <location>
        <begin position="72"/>
        <end position="101"/>
    </location>
</feature>
<dbReference type="Proteomes" id="UP000757232">
    <property type="component" value="Unassembled WGS sequence"/>
</dbReference>
<keyword evidence="2" id="KW-0812">Transmembrane</keyword>
<organism evidence="3 4">
    <name type="scientific">Sanghuangporus baumii</name>
    <name type="common">Phellinus baumii</name>
    <dbReference type="NCBI Taxonomy" id="108892"/>
    <lineage>
        <taxon>Eukaryota</taxon>
        <taxon>Fungi</taxon>
        <taxon>Dikarya</taxon>
        <taxon>Basidiomycota</taxon>
        <taxon>Agaricomycotina</taxon>
        <taxon>Agaricomycetes</taxon>
        <taxon>Hymenochaetales</taxon>
        <taxon>Hymenochaetaceae</taxon>
        <taxon>Sanghuangporus</taxon>
    </lineage>
</organism>
<dbReference type="GO" id="GO:0000724">
    <property type="term" value="P:double-strand break repair via homologous recombination"/>
    <property type="evidence" value="ECO:0007669"/>
    <property type="project" value="TreeGrafter"/>
</dbReference>
<feature type="compositionally biased region" description="Polar residues" evidence="1">
    <location>
        <begin position="632"/>
        <end position="646"/>
    </location>
</feature>
<feature type="region of interest" description="Disordered" evidence="1">
    <location>
        <begin position="403"/>
        <end position="424"/>
    </location>
</feature>
<dbReference type="PANTHER" id="PTHR28122">
    <property type="entry name" value="E3 UBIQUITIN-PROTEIN LIGASE SUBSTRATE RECEPTOR MMS22"/>
    <property type="match status" value="1"/>
</dbReference>
<gene>
    <name evidence="3" type="ORF">A7U60_g7436</name>
</gene>
<evidence type="ECO:0000313" key="4">
    <source>
        <dbReference type="Proteomes" id="UP000757232"/>
    </source>
</evidence>
<feature type="compositionally biased region" description="Polar residues" evidence="1">
    <location>
        <begin position="487"/>
        <end position="496"/>
    </location>
</feature>
<proteinExistence type="predicted"/>
<dbReference type="EMBL" id="LNZH02000209">
    <property type="protein sequence ID" value="OCB85427.1"/>
    <property type="molecule type" value="Genomic_DNA"/>
</dbReference>
<dbReference type="Gene3D" id="1.20.120.1630">
    <property type="match status" value="1"/>
</dbReference>
<dbReference type="PANTHER" id="PTHR28122:SF1">
    <property type="entry name" value="E3 UBIQUITIN-PROTEIN LIGASE SUBSTRATE RECEPTOR MMS22"/>
    <property type="match status" value="1"/>
</dbReference>
<feature type="compositionally biased region" description="Polar residues" evidence="1">
    <location>
        <begin position="180"/>
        <end position="211"/>
    </location>
</feature>
<reference evidence="3" key="1">
    <citation type="submission" date="2016-06" db="EMBL/GenBank/DDBJ databases">
        <title>Draft Genome sequence of the fungus Inonotus baumii.</title>
        <authorList>
            <person name="Zhu H."/>
            <person name="Lin W."/>
        </authorList>
    </citation>
    <scope>NUCLEOTIDE SEQUENCE</scope>
    <source>
        <strain evidence="3">821</strain>
    </source>
</reference>
<dbReference type="GO" id="GO:0031297">
    <property type="term" value="P:replication fork processing"/>
    <property type="evidence" value="ECO:0007669"/>
    <property type="project" value="InterPro"/>
</dbReference>
<keyword evidence="2" id="KW-0472">Membrane</keyword>
<dbReference type="Pfam" id="PF09462">
    <property type="entry name" value="Mus7"/>
    <property type="match status" value="1"/>
</dbReference>
<dbReference type="InterPro" id="IPR019021">
    <property type="entry name" value="Mms22"/>
</dbReference>
<comment type="caution">
    <text evidence="3">The sequence shown here is derived from an EMBL/GenBank/DDBJ whole genome shotgun (WGS) entry which is preliminary data.</text>
</comment>
<dbReference type="GO" id="GO:0035361">
    <property type="term" value="C:Cul8-RING ubiquitin ligase complex"/>
    <property type="evidence" value="ECO:0007669"/>
    <property type="project" value="TreeGrafter"/>
</dbReference>
<feature type="compositionally biased region" description="Acidic residues" evidence="1">
    <location>
        <begin position="351"/>
        <end position="365"/>
    </location>
</feature>
<accession>A0A9Q5N012</accession>
<feature type="compositionally biased region" description="Polar residues" evidence="1">
    <location>
        <begin position="250"/>
        <end position="262"/>
    </location>
</feature>
<evidence type="ECO:0000313" key="3">
    <source>
        <dbReference type="EMBL" id="OCB85427.1"/>
    </source>
</evidence>
<feature type="region of interest" description="Disordered" evidence="1">
    <location>
        <begin position="172"/>
        <end position="284"/>
    </location>
</feature>
<feature type="region of interest" description="Disordered" evidence="1">
    <location>
        <begin position="704"/>
        <end position="724"/>
    </location>
</feature>
<feature type="transmembrane region" description="Helical" evidence="2">
    <location>
        <begin position="1877"/>
        <end position="1900"/>
    </location>
</feature>
<keyword evidence="2" id="KW-1133">Transmembrane helix</keyword>
<dbReference type="GO" id="GO:0005634">
    <property type="term" value="C:nucleus"/>
    <property type="evidence" value="ECO:0007669"/>
    <property type="project" value="InterPro"/>
</dbReference>
<feature type="compositionally biased region" description="Low complexity" evidence="1">
    <location>
        <begin position="647"/>
        <end position="659"/>
    </location>
</feature>
<evidence type="ECO:0000256" key="2">
    <source>
        <dbReference type="SAM" id="Phobius"/>
    </source>
</evidence>
<protein>
    <submittedName>
        <fullName evidence="3">Uncharacterized protein</fullName>
    </submittedName>
</protein>
<feature type="compositionally biased region" description="Basic residues" evidence="1">
    <location>
        <begin position="704"/>
        <end position="718"/>
    </location>
</feature>
<feature type="compositionally biased region" description="Basic residues" evidence="1">
    <location>
        <begin position="471"/>
        <end position="484"/>
    </location>
</feature>
<sequence>MDEPDYVETSDPEELEIAHGMLDLPLEKATQSMTLVTSPNLEIPRKRRKIFHASSLEIHEMGANVTSGVTSSFHIDDASTTPVPSSPGPPTSTAVSDDERQKPAVLLSLKRSGTRGSDGLGSLPQDLSGDELLDDVFQVANDSPSRDELDVISQLISQAETAPLYRMSTLSPSRALHGQPLTTKATDSSEQKQQSCGLLSSPPSQYKTTSLGMAPSRDEVNLSSPARHSVARPRFSSLPPSSPSRTSSSVINTPHRSVSHSPNRAERSDNIGTKPTLGDSETDLHSALEDHDGMASRRYSLRARQARQLNPYEYDKRLYKQQMKRLPDAIVKVISPHRHAPGRTHRHRESGEDDDFIVTDEDDESQAANQRRSRARKSSEALDEEHARSLGWLPEAFHMSDEDDLTPLSPLANRESFAKPTSEDVCGKYKVSRQRPIRFPLKEARILSTSLREFEVEREVRDVSHAAITYKRRKDIRSSPRHPPARSNDNITQNRTDVLFDDDLDDSASTSYSRHNGSREEASQSPHSDHESPTDDDDDGELPRISKKQMRYLQRMVPRSMIQRLEKQAAAFVNKRSRSQAKSVTDAEGSRSEDDEVSLAPGRSKITKRSNACHAIQEIRGDSESSDADTGINHSQENPINVINVESSSDSEASTSSMSPVGDDDDVLEKSVADAGYFDHDYARQSGRWREEPLIDMMLCRTRTKRSTSKAKARKRKPNTSSVHDFRVNGLDVSILKSTSQPRPRSHRNEGKQTRLRFEPTAVVKRFDDGLVTDLTNLELDREVVHDLEDDHSFMEQSEAPKRLTKKQRREAVQKATLHTFAGSQKKIASGRKKGFITVQIDLADDDLRSAIKPLHQDGSLQGGPAFSRTVSEKVTHSTSHHRRHVADGKENLKQTSLDDFAFDGAPAMDAFEYVEYMHRPANTSAATNWHDEDRVRTCSVDMGISIPTPGLSFSATTFLGKQLLPDLLNFAFKNGTLPQPGAYPGFGAISLDPEMSANSFVEAVDATCNVLHEWLDGDSEESTDEDNVRRHEHLMHSVSHFAAWMYGNANVEGRKTVQTAAVSCAERLEQKLQEKAGWKHSKVLCIDSRRFVVMWFIVDLATRVLAAVQREGGDVDRDQWKVAVSLLLNTLIEYGIECALAPIEKRDMSSPSTQLRAAELWVCMIHLLSQANCFSGASLDDNGIFWSIILQTVKGKKARAMSNIGVSEHLWKLVFGLCALSHFSPHGIATSEPRLAPCWDVVGLALDTIRLTYDKIEDAKIPRESLKRRDKYVRMVVARCFMLGTKWKWPLRDANVVFKKLVDIFRSRNFGNLLGEESEFPAFLRYQNIELLNELQRSDSAFGVYLKLVMQAARAEPSGSRSDSRTKSRLMKLLSLVVPLSGVPFSRINVPTTDELSMLINRFSATIIAILVDGKENANIQHRIDQARRFVNFTDTDDRSRDVCIKAAMHMIIVASHLALEPKLPLQWLGEMCQTLLEEFQKTTLGPTKESDACKSEDAQRLRHRLVISLHLLLRCVTNIIEKADLQAGGSTPRYPDVALICGPWVNRIFPMKELTNIVSTRFQILRLVQSFLKARATIFPPPQRRISASAVDADPESQDLFAEFTLDDEALANVPLGDGSEDNWAKDKEVAKIMNSDIIPHIFRLLLQYFNDPTARPSEESKLEEYWNSADDWIDCWVGCAAVVVRNGIRGWDHYLNVGPQSWAGIGDSFFRRRVAIRFMHQLLKCDPSAYNKAHEKHFFAVLLQCLVAYRVTMENEYLSTLLSVDGLRHPFLRELPVTRASEQEYRLSRSDFLEKREALIAGIFDNLNSILLSDSSERDKNILVECVLEMLSTVQDIWITATRLFRYDSTYLFFNYDYFVQQTAMAPVHALDKYYLGITILVTIGYQALGFFIAWTFQFDKITDFTGALLTLLIGNTFYARNIVASLLVMVWAKRLAGFLLFRVLKTGSDSRFDDIRSHFLKFMGKFKNPGEEKTNTDSSLGFWIGQIIWIWTVSLPLTILNSPAVSDPSLGGSNPAFGTSRDIAGIVLWALGWAIESVADLQKFLYKSQRPPKDQPPSFGIWKWSRHPPYFGEMMCWWGIWILCLSPTTNGDLPTSSRRAQYGAIMSPIFTTLLLMFASGVPTAEKPTAKKYYLLSNGVNAKEEHRNAWSNYKAYLRSTSVLIPLPPALYSRLPAIIKKTILFDFPMYQLNESTDGPAAIEEDRKKNSDRA</sequence>
<feature type="compositionally biased region" description="Basic and acidic residues" evidence="1">
    <location>
        <begin position="517"/>
        <end position="533"/>
    </location>
</feature>
<feature type="region of interest" description="Disordered" evidence="1">
    <location>
        <begin position="334"/>
        <end position="384"/>
    </location>
</feature>
<dbReference type="OrthoDB" id="1183224at2759"/>
<keyword evidence="4" id="KW-1185">Reference proteome</keyword>
<feature type="compositionally biased region" description="Low complexity" evidence="1">
    <location>
        <begin position="232"/>
        <end position="249"/>
    </location>
</feature>
<dbReference type="Pfam" id="PF06966">
    <property type="entry name" value="DUF1295"/>
    <property type="match status" value="1"/>
</dbReference>
<dbReference type="InterPro" id="IPR010721">
    <property type="entry name" value="UstE-like"/>
</dbReference>
<feature type="region of interest" description="Disordered" evidence="1">
    <location>
        <begin position="572"/>
        <end position="666"/>
    </location>
</feature>